<feature type="transmembrane region" description="Helical" evidence="1">
    <location>
        <begin position="32"/>
        <end position="54"/>
    </location>
</feature>
<dbReference type="EMBL" id="LSEF01000037">
    <property type="protein sequence ID" value="OAF18033.1"/>
    <property type="molecule type" value="Genomic_DNA"/>
</dbReference>
<dbReference type="GeneID" id="32587573"/>
<name>A0A176ZDV5_9BRAD</name>
<evidence type="ECO:0000313" key="3">
    <source>
        <dbReference type="Proteomes" id="UP000077173"/>
    </source>
</evidence>
<dbReference type="AlphaFoldDB" id="A0A176ZDV5"/>
<protein>
    <submittedName>
        <fullName evidence="2">Uncharacterized protein</fullName>
    </submittedName>
</protein>
<sequence length="62" mass="6875">MRRIDSMLPDRETAIEAAQPRPMEEAMRKLRLIVRAALIVLSVCCTGGSLLPIIDELGLPED</sequence>
<evidence type="ECO:0000256" key="1">
    <source>
        <dbReference type="SAM" id="Phobius"/>
    </source>
</evidence>
<comment type="caution">
    <text evidence="2">The sequence shown here is derived from an EMBL/GenBank/DDBJ whole genome shotgun (WGS) entry which is preliminary data.</text>
</comment>
<evidence type="ECO:0000313" key="2">
    <source>
        <dbReference type="EMBL" id="OAF18033.1"/>
    </source>
</evidence>
<proteinExistence type="predicted"/>
<organism evidence="2 3">
    <name type="scientific">Bradyrhizobium neotropicale</name>
    <dbReference type="NCBI Taxonomy" id="1497615"/>
    <lineage>
        <taxon>Bacteria</taxon>
        <taxon>Pseudomonadati</taxon>
        <taxon>Pseudomonadota</taxon>
        <taxon>Alphaproteobacteria</taxon>
        <taxon>Hyphomicrobiales</taxon>
        <taxon>Nitrobacteraceae</taxon>
        <taxon>Bradyrhizobium</taxon>
    </lineage>
</organism>
<dbReference type="Proteomes" id="UP000077173">
    <property type="component" value="Unassembled WGS sequence"/>
</dbReference>
<keyword evidence="1" id="KW-0812">Transmembrane</keyword>
<accession>A0A176ZDV5</accession>
<keyword evidence="3" id="KW-1185">Reference proteome</keyword>
<keyword evidence="1" id="KW-1133">Transmembrane helix</keyword>
<reference evidence="2 3" key="1">
    <citation type="submission" date="2016-02" db="EMBL/GenBank/DDBJ databases">
        <title>Draft genome sequence of the strain BR 10247T Bradyrhizobium neotropicale isolated from nodules of Centrolobium paraense.</title>
        <authorList>
            <person name="Simoes-Araujo J.L."/>
            <person name="Barauna A.C."/>
            <person name="Silva K."/>
            <person name="Zilli J.E."/>
        </authorList>
    </citation>
    <scope>NUCLEOTIDE SEQUENCE [LARGE SCALE GENOMIC DNA]</scope>
    <source>
        <strain evidence="2 3">BR 10247</strain>
    </source>
</reference>
<gene>
    <name evidence="2" type="ORF">AXW67_05805</name>
</gene>
<keyword evidence="1" id="KW-0472">Membrane</keyword>